<dbReference type="InterPro" id="IPR016084">
    <property type="entry name" value="Haem_Oase-like_multi-hlx"/>
</dbReference>
<evidence type="ECO:0000313" key="1">
    <source>
        <dbReference type="EMBL" id="NJP01907.1"/>
    </source>
</evidence>
<dbReference type="Pfam" id="PF14518">
    <property type="entry name" value="Haem_oxygenas_2"/>
    <property type="match status" value="1"/>
</dbReference>
<dbReference type="Gene3D" id="1.20.910.10">
    <property type="entry name" value="Heme oxygenase-like"/>
    <property type="match status" value="1"/>
</dbReference>
<evidence type="ECO:0000313" key="2">
    <source>
        <dbReference type="Proteomes" id="UP000746535"/>
    </source>
</evidence>
<accession>A0ABX0YG85</accession>
<organism evidence="1 2">
    <name type="scientific">Pseudomonas quercus</name>
    <dbReference type="NCBI Taxonomy" id="2722792"/>
    <lineage>
        <taxon>Bacteria</taxon>
        <taxon>Pseudomonadati</taxon>
        <taxon>Pseudomonadota</taxon>
        <taxon>Gammaproteobacteria</taxon>
        <taxon>Pseudomonadales</taxon>
        <taxon>Pseudomonadaceae</taxon>
        <taxon>Pseudomonas</taxon>
    </lineage>
</organism>
<dbReference type="RefSeq" id="WP_168084474.1">
    <property type="nucleotide sequence ID" value="NZ_JAAVJI010000007.1"/>
</dbReference>
<dbReference type="SMART" id="SM01236">
    <property type="entry name" value="Haem_oxygenase_2"/>
    <property type="match status" value="1"/>
</dbReference>
<keyword evidence="2" id="KW-1185">Reference proteome</keyword>
<dbReference type="SUPFAM" id="SSF48613">
    <property type="entry name" value="Heme oxygenase-like"/>
    <property type="match status" value="1"/>
</dbReference>
<reference evidence="1 2" key="1">
    <citation type="submission" date="2020-03" db="EMBL/GenBank/DDBJ databases">
        <authorList>
            <person name="Wang L."/>
            <person name="He N."/>
            <person name="Li Y."/>
            <person name="Fang Y."/>
            <person name="Zhang F."/>
        </authorList>
    </citation>
    <scope>NUCLEOTIDE SEQUENCE [LARGE SCALE GENOMIC DNA]</scope>
    <source>
        <strain evidence="2">hsmgli-8</strain>
    </source>
</reference>
<dbReference type="EMBL" id="JAAVJI010000007">
    <property type="protein sequence ID" value="NJP01907.1"/>
    <property type="molecule type" value="Genomic_DNA"/>
</dbReference>
<sequence>MKLLQVEHQRLASCYRMQLSDPVKLIKKGEQIEDNTNCVFELESRWNRIEEFRALSNPLPENKKDFLYWYQRKEKELNSKICGFLKYLANDASIEQIAYYICMEEMVDGSFDDLMAMVQVGMNLRCKMVAGSNYWDEMGRGNFSDVHTSMFKDSADILRPYIQKNKISPSAIPPECYSNGNMLLMWALRRQYNIRLVGAMGLIEGSAPTRFAATTMAMQRLNLPSKAIAYHESHIMIDTHHSKAWLENVLDEYLNYSQDVIKELSLGVQIRFNVALDCYKTIESEFALI</sequence>
<name>A0ABX0YG85_9PSED</name>
<proteinExistence type="predicted"/>
<gene>
    <name evidence="1" type="ORF">HBH25_13730</name>
</gene>
<comment type="caution">
    <text evidence="1">The sequence shown here is derived from an EMBL/GenBank/DDBJ whole genome shotgun (WGS) entry which is preliminary data.</text>
</comment>
<dbReference type="Proteomes" id="UP000746535">
    <property type="component" value="Unassembled WGS sequence"/>
</dbReference>
<protein>
    <submittedName>
        <fullName evidence="1">Iron-containing redox enzyme family protein</fullName>
    </submittedName>
</protein>